<sequence>MQQALTRVLRVERHIGAAGLEHRQQAHHHLERARHRHANQPFRANTPRDQRMGQAVGSAVQFGIAQRLSAQAQCRVLRALQRLRREQPMHTRTVLQHWRCVIPVL</sequence>
<dbReference type="EMBL" id="VTFH01000006">
    <property type="protein sequence ID" value="KAA8557245.1"/>
    <property type="molecule type" value="Genomic_DNA"/>
</dbReference>
<dbReference type="Proteomes" id="UP000323425">
    <property type="component" value="Unassembled WGS sequence"/>
</dbReference>
<gene>
    <name evidence="1" type="ORF">FX985_06437</name>
</gene>
<evidence type="ECO:0000313" key="2">
    <source>
        <dbReference type="Proteomes" id="UP000323425"/>
    </source>
</evidence>
<evidence type="ECO:0000313" key="1">
    <source>
        <dbReference type="EMBL" id="KAA8557245.1"/>
    </source>
</evidence>
<name>A0A5M9IP88_9PSED</name>
<dbReference type="AlphaFoldDB" id="A0A5M9IP88"/>
<accession>A0A5M9IP88</accession>
<dbReference type="AntiFam" id="ANF00178">
    <property type="entry name" value="Shadow ORF (opposite dhbF)"/>
</dbReference>
<organism evidence="1 2">
    <name type="scientific">Pseudomonas extremaustralis</name>
    <dbReference type="NCBI Taxonomy" id="359110"/>
    <lineage>
        <taxon>Bacteria</taxon>
        <taxon>Pseudomonadati</taxon>
        <taxon>Pseudomonadota</taxon>
        <taxon>Gammaproteobacteria</taxon>
        <taxon>Pseudomonadales</taxon>
        <taxon>Pseudomonadaceae</taxon>
        <taxon>Pseudomonas</taxon>
    </lineage>
</organism>
<reference evidence="1 2" key="1">
    <citation type="journal article" date="2018" name="Plant Biotechnol. Rep.">
        <title>Diversity and antifungal activity of endophytic bacteria associated with Panax ginseng seedlings.</title>
        <authorList>
            <person name="Park J.M."/>
            <person name="Hong C.E."/>
            <person name="Jo S.H."/>
        </authorList>
    </citation>
    <scope>NUCLEOTIDE SEQUENCE [LARGE SCALE GENOMIC DNA]</scope>
    <source>
        <strain evidence="1 2">PgKB38</strain>
    </source>
</reference>
<protein>
    <submittedName>
        <fullName evidence="1">Uncharacterized protein</fullName>
    </submittedName>
</protein>
<comment type="caution">
    <text evidence="1">The sequence shown here is derived from an EMBL/GenBank/DDBJ whole genome shotgun (WGS) entry which is preliminary data.</text>
</comment>
<proteinExistence type="predicted"/>